<evidence type="ECO:0000313" key="6">
    <source>
        <dbReference type="EMBL" id="QDT41168.1"/>
    </source>
</evidence>
<proteinExistence type="inferred from homology"/>
<dbReference type="InterPro" id="IPR036034">
    <property type="entry name" value="PDZ_sf"/>
</dbReference>
<dbReference type="InterPro" id="IPR001478">
    <property type="entry name" value="PDZ"/>
</dbReference>
<dbReference type="SUPFAM" id="SSF53474">
    <property type="entry name" value="alpha/beta-Hydrolases"/>
    <property type="match status" value="1"/>
</dbReference>
<dbReference type="SMART" id="SM00228">
    <property type="entry name" value="PDZ"/>
    <property type="match status" value="2"/>
</dbReference>
<dbReference type="InterPro" id="IPR009003">
    <property type="entry name" value="Peptidase_S1_PA"/>
</dbReference>
<evidence type="ECO:0000256" key="3">
    <source>
        <dbReference type="ARBA" id="ARBA00022801"/>
    </source>
</evidence>
<dbReference type="InterPro" id="IPR029058">
    <property type="entry name" value="AB_hydrolase_fold"/>
</dbReference>
<sequence precursor="true">MTYIRNIYILIIALCLTGISVTQAQPPASDLESLEERAFKQAAAFVNPSIVRIETVGGQERVGKILTGTGPTSGVIVSRDGLIISSAFNFIGKPSSILVTLPDGRRFPAQVVATDHLKMLTLLKIEAQNLPVPLAVPENELQVGMWSIALGRTFDLDQPSISVGIVSALERIWGKAIQTDAKISPINYGGPLVDINGRLMGILVPLSPGATGETAGVEWYDSGIGFAIPMYDVLKIIPRLNTGKDLHPGLLGITMTGKGDLSSNMKLDRVRYGSPAQVAGVKTGDTLTRLDGKPVNMHSQVKQVLMSKYAGEAVSLTVTREGAKEPLTFKTTLVEKLVPFESGFLGVLPQRESKTETKPGVGVRFVFSKSAAANAGLKPKDRILEFNKQKVASAEALALMVNHLRPGETATLLVSRDQKPLTVNVKLQATPNIVESSLPSQARPSRTAEENEQDKIKVGHFKDQLPGHEQSFWAYVPENYDPSYKYGLMVWIHPPGNTMESTVFKEWKSICEQRGIILVGPAAQDVIRWNRDEAEFVKEVVESMQTRYAIDAKRIFLVSHANGAEFVFQLAFKYRDLFRGVAVSDASLQDRPPETDPDYPLSLYFVLNANNPLNQLLQPRIEAIRKMNYPTVFQLLKDDRQAGQYLKQPQLEEIGRWADSLDRI</sequence>
<dbReference type="PRINTS" id="PR00834">
    <property type="entry name" value="PROTEASES2C"/>
</dbReference>
<evidence type="ECO:0000256" key="2">
    <source>
        <dbReference type="ARBA" id="ARBA00022670"/>
    </source>
</evidence>
<dbReference type="GO" id="GO:0004252">
    <property type="term" value="F:serine-type endopeptidase activity"/>
    <property type="evidence" value="ECO:0007669"/>
    <property type="project" value="InterPro"/>
</dbReference>
<dbReference type="InterPro" id="IPR043504">
    <property type="entry name" value="Peptidase_S1_PA_chymotrypsin"/>
</dbReference>
<dbReference type="Proteomes" id="UP000317171">
    <property type="component" value="Chromosome"/>
</dbReference>
<evidence type="ECO:0000256" key="4">
    <source>
        <dbReference type="SAM" id="SignalP"/>
    </source>
</evidence>
<dbReference type="SUPFAM" id="SSF50156">
    <property type="entry name" value="PDZ domain-like"/>
    <property type="match status" value="2"/>
</dbReference>
<keyword evidence="4" id="KW-0732">Signal</keyword>
<dbReference type="RefSeq" id="WP_145212332.1">
    <property type="nucleotide sequence ID" value="NZ_CP036269.1"/>
</dbReference>
<organism evidence="6 7">
    <name type="scientific">Gimesia alba</name>
    <dbReference type="NCBI Taxonomy" id="2527973"/>
    <lineage>
        <taxon>Bacteria</taxon>
        <taxon>Pseudomonadati</taxon>
        <taxon>Planctomycetota</taxon>
        <taxon>Planctomycetia</taxon>
        <taxon>Planctomycetales</taxon>
        <taxon>Planctomycetaceae</taxon>
        <taxon>Gimesia</taxon>
    </lineage>
</organism>
<dbReference type="GO" id="GO:0006508">
    <property type="term" value="P:proteolysis"/>
    <property type="evidence" value="ECO:0007669"/>
    <property type="project" value="UniProtKB-KW"/>
</dbReference>
<dbReference type="PANTHER" id="PTHR22939">
    <property type="entry name" value="SERINE PROTEASE FAMILY S1C HTRA-RELATED"/>
    <property type="match status" value="1"/>
</dbReference>
<feature type="domain" description="PDZ" evidence="5">
    <location>
        <begin position="234"/>
        <end position="322"/>
    </location>
</feature>
<dbReference type="Gene3D" id="2.30.42.10">
    <property type="match status" value="2"/>
</dbReference>
<dbReference type="PROSITE" id="PS50106">
    <property type="entry name" value="PDZ"/>
    <property type="match status" value="1"/>
</dbReference>
<protein>
    <submittedName>
        <fullName evidence="6">Serine protease HtrA</fullName>
    </submittedName>
</protein>
<dbReference type="OrthoDB" id="248175at2"/>
<evidence type="ECO:0000313" key="7">
    <source>
        <dbReference type="Proteomes" id="UP000317171"/>
    </source>
</evidence>
<evidence type="ECO:0000256" key="1">
    <source>
        <dbReference type="ARBA" id="ARBA00010541"/>
    </source>
</evidence>
<reference evidence="6 7" key="1">
    <citation type="submission" date="2019-02" db="EMBL/GenBank/DDBJ databases">
        <title>Deep-cultivation of Planctomycetes and their phenomic and genomic characterization uncovers novel biology.</title>
        <authorList>
            <person name="Wiegand S."/>
            <person name="Jogler M."/>
            <person name="Boedeker C."/>
            <person name="Pinto D."/>
            <person name="Vollmers J."/>
            <person name="Rivas-Marin E."/>
            <person name="Kohn T."/>
            <person name="Peeters S.H."/>
            <person name="Heuer A."/>
            <person name="Rast P."/>
            <person name="Oberbeckmann S."/>
            <person name="Bunk B."/>
            <person name="Jeske O."/>
            <person name="Meyerdierks A."/>
            <person name="Storesund J.E."/>
            <person name="Kallscheuer N."/>
            <person name="Luecker S."/>
            <person name="Lage O.M."/>
            <person name="Pohl T."/>
            <person name="Merkel B.J."/>
            <person name="Hornburger P."/>
            <person name="Mueller R.-W."/>
            <person name="Bruemmer F."/>
            <person name="Labrenz M."/>
            <person name="Spormann A.M."/>
            <person name="Op den Camp H."/>
            <person name="Overmann J."/>
            <person name="Amann R."/>
            <person name="Jetten M.S.M."/>
            <person name="Mascher T."/>
            <person name="Medema M.H."/>
            <person name="Devos D.P."/>
            <person name="Kaster A.-K."/>
            <person name="Ovreas L."/>
            <person name="Rohde M."/>
            <person name="Galperin M.Y."/>
            <person name="Jogler C."/>
        </authorList>
    </citation>
    <scope>NUCLEOTIDE SEQUENCE [LARGE SCALE GENOMIC DNA]</scope>
    <source>
        <strain evidence="6 7">Pan241w</strain>
    </source>
</reference>
<gene>
    <name evidence="6" type="primary">htrA_1</name>
    <name evidence="6" type="ORF">Pan241w_12280</name>
</gene>
<dbReference type="PANTHER" id="PTHR22939:SF129">
    <property type="entry name" value="SERINE PROTEASE HTRA2, MITOCHONDRIAL"/>
    <property type="match status" value="1"/>
</dbReference>
<dbReference type="Pfam" id="PF13180">
    <property type="entry name" value="PDZ_2"/>
    <property type="match status" value="2"/>
</dbReference>
<comment type="similarity">
    <text evidence="1">Belongs to the peptidase S1C family.</text>
</comment>
<evidence type="ECO:0000259" key="5">
    <source>
        <dbReference type="PROSITE" id="PS50106"/>
    </source>
</evidence>
<dbReference type="Pfam" id="PF13365">
    <property type="entry name" value="Trypsin_2"/>
    <property type="match status" value="1"/>
</dbReference>
<name>A0A517RBA9_9PLAN</name>
<dbReference type="Gene3D" id="3.40.50.1820">
    <property type="entry name" value="alpha/beta hydrolase"/>
    <property type="match status" value="1"/>
</dbReference>
<feature type="signal peptide" evidence="4">
    <location>
        <begin position="1"/>
        <end position="24"/>
    </location>
</feature>
<dbReference type="KEGG" id="gaz:Pan241w_12280"/>
<dbReference type="AlphaFoldDB" id="A0A517RBA9"/>
<keyword evidence="3" id="KW-0378">Hydrolase</keyword>
<accession>A0A517RBA9</accession>
<keyword evidence="2 6" id="KW-0645">Protease</keyword>
<dbReference type="InterPro" id="IPR001940">
    <property type="entry name" value="Peptidase_S1C"/>
</dbReference>
<dbReference type="EMBL" id="CP036269">
    <property type="protein sequence ID" value="QDT41168.1"/>
    <property type="molecule type" value="Genomic_DNA"/>
</dbReference>
<dbReference type="Gene3D" id="2.40.10.10">
    <property type="entry name" value="Trypsin-like serine proteases"/>
    <property type="match status" value="2"/>
</dbReference>
<dbReference type="SUPFAM" id="SSF50494">
    <property type="entry name" value="Trypsin-like serine proteases"/>
    <property type="match status" value="1"/>
</dbReference>
<keyword evidence="7" id="KW-1185">Reference proteome</keyword>
<feature type="chain" id="PRO_5021850087" evidence="4">
    <location>
        <begin position="25"/>
        <end position="664"/>
    </location>
</feature>